<dbReference type="EMBL" id="CAJVPM010015116">
    <property type="protein sequence ID" value="CAG8605681.1"/>
    <property type="molecule type" value="Genomic_DNA"/>
</dbReference>
<accession>A0ACA9MUE2</accession>
<organism evidence="1 2">
    <name type="scientific">Scutellospora calospora</name>
    <dbReference type="NCBI Taxonomy" id="85575"/>
    <lineage>
        <taxon>Eukaryota</taxon>
        <taxon>Fungi</taxon>
        <taxon>Fungi incertae sedis</taxon>
        <taxon>Mucoromycota</taxon>
        <taxon>Glomeromycotina</taxon>
        <taxon>Glomeromycetes</taxon>
        <taxon>Diversisporales</taxon>
        <taxon>Gigasporaceae</taxon>
        <taxon>Scutellospora</taxon>
    </lineage>
</organism>
<name>A0ACA9MUE2_9GLOM</name>
<dbReference type="Proteomes" id="UP000789860">
    <property type="component" value="Unassembled WGS sequence"/>
</dbReference>
<reference evidence="1" key="1">
    <citation type="submission" date="2021-06" db="EMBL/GenBank/DDBJ databases">
        <authorList>
            <person name="Kallberg Y."/>
            <person name="Tangrot J."/>
            <person name="Rosling A."/>
        </authorList>
    </citation>
    <scope>NUCLEOTIDE SEQUENCE</scope>
    <source>
        <strain evidence="1">AU212A</strain>
    </source>
</reference>
<evidence type="ECO:0000313" key="2">
    <source>
        <dbReference type="Proteomes" id="UP000789860"/>
    </source>
</evidence>
<proteinExistence type="predicted"/>
<feature type="non-terminal residue" evidence="1">
    <location>
        <position position="1"/>
    </location>
</feature>
<keyword evidence="2" id="KW-1185">Reference proteome</keyword>
<sequence>LKGVKSQEKVFAEELLIETLVREAVLVNRVELFKILSDFLVLINNEIIKVNYVTQVKSKTKDLNKQLWLSLGQWLGIEEPLTRRDIYQHL</sequence>
<protein>
    <submittedName>
        <fullName evidence="1">7230_t:CDS:1</fullName>
    </submittedName>
</protein>
<gene>
    <name evidence="1" type="ORF">SCALOS_LOCUS7087</name>
</gene>
<comment type="caution">
    <text evidence="1">The sequence shown here is derived from an EMBL/GenBank/DDBJ whole genome shotgun (WGS) entry which is preliminary data.</text>
</comment>
<evidence type="ECO:0000313" key="1">
    <source>
        <dbReference type="EMBL" id="CAG8605681.1"/>
    </source>
</evidence>